<dbReference type="GO" id="GO:0004815">
    <property type="term" value="F:aspartate-tRNA ligase activity"/>
    <property type="evidence" value="ECO:0007669"/>
    <property type="project" value="InterPro"/>
</dbReference>
<accession>A0A9W9YH60</accession>
<proteinExistence type="predicted"/>
<dbReference type="GO" id="GO:0006422">
    <property type="term" value="P:aspartyl-tRNA aminoacylation"/>
    <property type="evidence" value="ECO:0007669"/>
    <property type="project" value="InterPro"/>
</dbReference>
<evidence type="ECO:0000313" key="3">
    <source>
        <dbReference type="Proteomes" id="UP001163046"/>
    </source>
</evidence>
<sequence length="95" mass="10548">AAEADAKDAEDYAKDRYAVLPMAQSQEKTSRVWNKVKELTSEAVGKRVLVRARLHTTRGTGKQCFMILRDRQYTVQGICAVNDVISKGMVKFAAG</sequence>
<keyword evidence="1" id="KW-0963">Cytoplasm</keyword>
<dbReference type="InterPro" id="IPR012340">
    <property type="entry name" value="NA-bd_OB-fold"/>
</dbReference>
<dbReference type="GO" id="GO:0005829">
    <property type="term" value="C:cytosol"/>
    <property type="evidence" value="ECO:0007669"/>
    <property type="project" value="TreeGrafter"/>
</dbReference>
<dbReference type="PANTHER" id="PTHR43450">
    <property type="entry name" value="ASPARTYL-TRNA SYNTHETASE"/>
    <property type="match status" value="1"/>
</dbReference>
<evidence type="ECO:0000256" key="1">
    <source>
        <dbReference type="ARBA" id="ARBA00022490"/>
    </source>
</evidence>
<gene>
    <name evidence="2" type="ORF">OS493_039525</name>
</gene>
<dbReference type="InterPro" id="IPR004523">
    <property type="entry name" value="Asp-tRNA_synthase_2"/>
</dbReference>
<evidence type="ECO:0008006" key="4">
    <source>
        <dbReference type="Google" id="ProtNLM"/>
    </source>
</evidence>
<evidence type="ECO:0000313" key="2">
    <source>
        <dbReference type="EMBL" id="KAJ7348209.1"/>
    </source>
</evidence>
<feature type="non-terminal residue" evidence="2">
    <location>
        <position position="1"/>
    </location>
</feature>
<dbReference type="AlphaFoldDB" id="A0A9W9YH60"/>
<name>A0A9W9YH60_9CNID</name>
<comment type="caution">
    <text evidence="2">The sequence shown here is derived from an EMBL/GenBank/DDBJ whole genome shotgun (WGS) entry which is preliminary data.</text>
</comment>
<dbReference type="EMBL" id="MU827506">
    <property type="protein sequence ID" value="KAJ7348209.1"/>
    <property type="molecule type" value="Genomic_DNA"/>
</dbReference>
<organism evidence="2 3">
    <name type="scientific">Desmophyllum pertusum</name>
    <dbReference type="NCBI Taxonomy" id="174260"/>
    <lineage>
        <taxon>Eukaryota</taxon>
        <taxon>Metazoa</taxon>
        <taxon>Cnidaria</taxon>
        <taxon>Anthozoa</taxon>
        <taxon>Hexacorallia</taxon>
        <taxon>Scleractinia</taxon>
        <taxon>Caryophylliina</taxon>
        <taxon>Caryophylliidae</taxon>
        <taxon>Desmophyllum</taxon>
    </lineage>
</organism>
<dbReference type="SUPFAM" id="SSF50249">
    <property type="entry name" value="Nucleic acid-binding proteins"/>
    <property type="match status" value="1"/>
</dbReference>
<dbReference type="GO" id="GO:0017101">
    <property type="term" value="C:aminoacyl-tRNA synthetase multienzyme complex"/>
    <property type="evidence" value="ECO:0007669"/>
    <property type="project" value="TreeGrafter"/>
</dbReference>
<reference evidence="2" key="1">
    <citation type="submission" date="2023-01" db="EMBL/GenBank/DDBJ databases">
        <title>Genome assembly of the deep-sea coral Lophelia pertusa.</title>
        <authorList>
            <person name="Herrera S."/>
            <person name="Cordes E."/>
        </authorList>
    </citation>
    <scope>NUCLEOTIDE SEQUENCE</scope>
    <source>
        <strain evidence="2">USNM1676648</strain>
        <tissue evidence="2">Polyp</tissue>
    </source>
</reference>
<dbReference type="GO" id="GO:0005524">
    <property type="term" value="F:ATP binding"/>
    <property type="evidence" value="ECO:0007669"/>
    <property type="project" value="InterPro"/>
</dbReference>
<dbReference type="Proteomes" id="UP001163046">
    <property type="component" value="Unassembled WGS sequence"/>
</dbReference>
<keyword evidence="3" id="KW-1185">Reference proteome</keyword>
<dbReference type="OrthoDB" id="372395at2759"/>
<protein>
    <recommendedName>
        <fullName evidence="4">Aspartyl-tRNA synthetase</fullName>
    </recommendedName>
</protein>
<dbReference type="GO" id="GO:0003723">
    <property type="term" value="F:RNA binding"/>
    <property type="evidence" value="ECO:0007669"/>
    <property type="project" value="TreeGrafter"/>
</dbReference>
<dbReference type="Gene3D" id="2.40.50.140">
    <property type="entry name" value="Nucleic acid-binding proteins"/>
    <property type="match status" value="1"/>
</dbReference>
<dbReference type="PANTHER" id="PTHR43450:SF1">
    <property type="entry name" value="ASPARTATE--TRNA LIGASE, CYTOPLASMIC"/>
    <property type="match status" value="1"/>
</dbReference>